<dbReference type="PANTHER" id="PTHR11802:SF29">
    <property type="entry name" value="SERINE CARBOXYPEPTIDASE-LIKE 19"/>
    <property type="match status" value="1"/>
</dbReference>
<gene>
    <name evidence="2" type="ORF">B296_00043041</name>
</gene>
<dbReference type="GO" id="GO:0016747">
    <property type="term" value="F:acyltransferase activity, transferring groups other than amino-acyl groups"/>
    <property type="evidence" value="ECO:0007669"/>
    <property type="project" value="TreeGrafter"/>
</dbReference>
<evidence type="ECO:0000256" key="1">
    <source>
        <dbReference type="ARBA" id="ARBA00009431"/>
    </source>
</evidence>
<sequence>MRADVVCLLSYVNVDEANGVQLFYYFIRSERKPADDPLMVWITGGPGCSAFSGLMFEIGNDFCTNLVITMSHSLIQMIKRNNKKKEQQEQSLCLLLDVYFGLAGPLQFDVAGYTDGLLPSLIYNPISWTKV</sequence>
<dbReference type="InterPro" id="IPR001563">
    <property type="entry name" value="Peptidase_S10"/>
</dbReference>
<comment type="similarity">
    <text evidence="1">Belongs to the peptidase S10 family.</text>
</comment>
<reference evidence="2 3" key="1">
    <citation type="journal article" date="2014" name="Agronomy (Basel)">
        <title>A Draft Genome Sequence for Ensete ventricosum, the Drought-Tolerant Tree Against Hunger.</title>
        <authorList>
            <person name="Harrison J."/>
            <person name="Moore K.A."/>
            <person name="Paszkiewicz K."/>
            <person name="Jones T."/>
            <person name="Grant M."/>
            <person name="Ambacheew D."/>
            <person name="Muzemil S."/>
            <person name="Studholme D.J."/>
        </authorList>
    </citation>
    <scope>NUCLEOTIDE SEQUENCE [LARGE SCALE GENOMIC DNA]</scope>
</reference>
<dbReference type="AlphaFoldDB" id="A0A426Y643"/>
<dbReference type="SUPFAM" id="SSF53474">
    <property type="entry name" value="alpha/beta-Hydrolases"/>
    <property type="match status" value="1"/>
</dbReference>
<dbReference type="Proteomes" id="UP000287651">
    <property type="component" value="Unassembled WGS sequence"/>
</dbReference>
<evidence type="ECO:0000313" key="3">
    <source>
        <dbReference type="Proteomes" id="UP000287651"/>
    </source>
</evidence>
<protein>
    <submittedName>
        <fullName evidence="2">Uncharacterized protein</fullName>
    </submittedName>
</protein>
<dbReference type="GO" id="GO:0019748">
    <property type="term" value="P:secondary metabolic process"/>
    <property type="evidence" value="ECO:0007669"/>
    <property type="project" value="TreeGrafter"/>
</dbReference>
<organism evidence="2 3">
    <name type="scientific">Ensete ventricosum</name>
    <name type="common">Abyssinian banana</name>
    <name type="synonym">Musa ensete</name>
    <dbReference type="NCBI Taxonomy" id="4639"/>
    <lineage>
        <taxon>Eukaryota</taxon>
        <taxon>Viridiplantae</taxon>
        <taxon>Streptophyta</taxon>
        <taxon>Embryophyta</taxon>
        <taxon>Tracheophyta</taxon>
        <taxon>Spermatophyta</taxon>
        <taxon>Magnoliopsida</taxon>
        <taxon>Liliopsida</taxon>
        <taxon>Zingiberales</taxon>
        <taxon>Musaceae</taxon>
        <taxon>Ensete</taxon>
    </lineage>
</organism>
<evidence type="ECO:0000313" key="2">
    <source>
        <dbReference type="EMBL" id="RRT47090.1"/>
    </source>
</evidence>
<dbReference type="PANTHER" id="PTHR11802">
    <property type="entry name" value="SERINE PROTEASE FAMILY S10 SERINE CARBOXYPEPTIDASE"/>
    <property type="match status" value="1"/>
</dbReference>
<dbReference type="InterPro" id="IPR029058">
    <property type="entry name" value="AB_hydrolase_fold"/>
</dbReference>
<comment type="caution">
    <text evidence="2">The sequence shown here is derived from an EMBL/GenBank/DDBJ whole genome shotgun (WGS) entry which is preliminary data.</text>
</comment>
<dbReference type="Pfam" id="PF00450">
    <property type="entry name" value="Peptidase_S10"/>
    <property type="match status" value="1"/>
</dbReference>
<dbReference type="GO" id="GO:0006508">
    <property type="term" value="P:proteolysis"/>
    <property type="evidence" value="ECO:0007669"/>
    <property type="project" value="InterPro"/>
</dbReference>
<dbReference type="EMBL" id="AMZH03014766">
    <property type="protein sequence ID" value="RRT47090.1"/>
    <property type="molecule type" value="Genomic_DNA"/>
</dbReference>
<dbReference type="GO" id="GO:0004185">
    <property type="term" value="F:serine-type carboxypeptidase activity"/>
    <property type="evidence" value="ECO:0007669"/>
    <property type="project" value="InterPro"/>
</dbReference>
<proteinExistence type="inferred from homology"/>
<accession>A0A426Y643</accession>
<dbReference type="Gene3D" id="3.40.50.1820">
    <property type="entry name" value="alpha/beta hydrolase"/>
    <property type="match status" value="1"/>
</dbReference>
<name>A0A426Y643_ENSVE</name>